<evidence type="ECO:0000313" key="1">
    <source>
        <dbReference type="Proteomes" id="UP000887563"/>
    </source>
</evidence>
<accession>A0A914L5F0</accession>
<dbReference type="WBParaSite" id="Minc3s00231g08153">
    <property type="protein sequence ID" value="Minc3s00231g08153"/>
    <property type="gene ID" value="Minc3s00231g08153"/>
</dbReference>
<name>A0A914L5F0_MELIC</name>
<dbReference type="AlphaFoldDB" id="A0A914L5F0"/>
<proteinExistence type="predicted"/>
<sequence>MTRSFNQVICPLVNQYYMKSTFWSFNPYRVVNLRPCSPHAGLAKILKSSNIWGNIKKYLLYIFGIAIYKFNRKF</sequence>
<reference evidence="2" key="1">
    <citation type="submission" date="2022-11" db="UniProtKB">
        <authorList>
            <consortium name="WormBaseParasite"/>
        </authorList>
    </citation>
    <scope>IDENTIFICATION</scope>
</reference>
<keyword evidence="1" id="KW-1185">Reference proteome</keyword>
<dbReference type="Proteomes" id="UP000887563">
    <property type="component" value="Unplaced"/>
</dbReference>
<evidence type="ECO:0000313" key="2">
    <source>
        <dbReference type="WBParaSite" id="Minc3s00231g08153"/>
    </source>
</evidence>
<protein>
    <submittedName>
        <fullName evidence="2">Uncharacterized protein</fullName>
    </submittedName>
</protein>
<organism evidence="1 2">
    <name type="scientific">Meloidogyne incognita</name>
    <name type="common">Southern root-knot nematode worm</name>
    <name type="synonym">Oxyuris incognita</name>
    <dbReference type="NCBI Taxonomy" id="6306"/>
    <lineage>
        <taxon>Eukaryota</taxon>
        <taxon>Metazoa</taxon>
        <taxon>Ecdysozoa</taxon>
        <taxon>Nematoda</taxon>
        <taxon>Chromadorea</taxon>
        <taxon>Rhabditida</taxon>
        <taxon>Tylenchina</taxon>
        <taxon>Tylenchomorpha</taxon>
        <taxon>Tylenchoidea</taxon>
        <taxon>Meloidogynidae</taxon>
        <taxon>Meloidogyninae</taxon>
        <taxon>Meloidogyne</taxon>
        <taxon>Meloidogyne incognita group</taxon>
    </lineage>
</organism>